<dbReference type="SUPFAM" id="SSF48695">
    <property type="entry name" value="Multiheme cytochromes"/>
    <property type="match status" value="1"/>
</dbReference>
<keyword evidence="5" id="KW-0349">Heme</keyword>
<proteinExistence type="inferred from homology"/>
<dbReference type="PANTHER" id="PTHR30333:SF1">
    <property type="entry name" value="CYTOCHROME C-TYPE PROTEIN NAPC"/>
    <property type="match status" value="1"/>
</dbReference>
<dbReference type="GO" id="GO:0046872">
    <property type="term" value="F:metal ion binding"/>
    <property type="evidence" value="ECO:0007669"/>
    <property type="project" value="UniProtKB-KW"/>
</dbReference>
<feature type="region of interest" description="Disordered" evidence="12">
    <location>
        <begin position="163"/>
        <end position="198"/>
    </location>
</feature>
<evidence type="ECO:0000313" key="16">
    <source>
        <dbReference type="Proteomes" id="UP000291933"/>
    </source>
</evidence>
<evidence type="ECO:0000259" key="14">
    <source>
        <dbReference type="Pfam" id="PF03264"/>
    </source>
</evidence>
<keyword evidence="4" id="KW-1003">Cell membrane</keyword>
<evidence type="ECO:0000256" key="12">
    <source>
        <dbReference type="SAM" id="MobiDB-lite"/>
    </source>
</evidence>
<evidence type="ECO:0000256" key="6">
    <source>
        <dbReference type="ARBA" id="ARBA00022692"/>
    </source>
</evidence>
<dbReference type="Gene3D" id="1.10.3820.10">
    <property type="entry name" value="Di-heme elbow motif domain"/>
    <property type="match status" value="1"/>
</dbReference>
<evidence type="ECO:0000256" key="4">
    <source>
        <dbReference type="ARBA" id="ARBA00022475"/>
    </source>
</evidence>
<feature type="transmembrane region" description="Helical" evidence="13">
    <location>
        <begin position="50"/>
        <end position="72"/>
    </location>
</feature>
<keyword evidence="10" id="KW-0408">Iron</keyword>
<keyword evidence="9 13" id="KW-1133">Transmembrane helix</keyword>
<accession>A0A4Q9KKU7</accession>
<keyword evidence="6 13" id="KW-0812">Transmembrane</keyword>
<dbReference type="InterPro" id="IPR051174">
    <property type="entry name" value="Cytochrome_c-type_ET"/>
</dbReference>
<evidence type="ECO:0000313" key="15">
    <source>
        <dbReference type="EMBL" id="TBT94500.1"/>
    </source>
</evidence>
<keyword evidence="3" id="KW-0813">Transport</keyword>
<dbReference type="EMBL" id="SDMR01000012">
    <property type="protein sequence ID" value="TBT94500.1"/>
    <property type="molecule type" value="Genomic_DNA"/>
</dbReference>
<gene>
    <name evidence="15" type="ORF">ET996_09860</name>
</gene>
<dbReference type="GO" id="GO:0009055">
    <property type="term" value="F:electron transfer activity"/>
    <property type="evidence" value="ECO:0007669"/>
    <property type="project" value="TreeGrafter"/>
</dbReference>
<keyword evidence="11 13" id="KW-0472">Membrane</keyword>
<keyword evidence="16" id="KW-1185">Reference proteome</keyword>
<name>A0A4Q9KKU7_PROTD</name>
<feature type="compositionally biased region" description="Low complexity" evidence="12">
    <location>
        <begin position="163"/>
        <end position="184"/>
    </location>
</feature>
<evidence type="ECO:0000256" key="10">
    <source>
        <dbReference type="ARBA" id="ARBA00023004"/>
    </source>
</evidence>
<dbReference type="Proteomes" id="UP000291933">
    <property type="component" value="Unassembled WGS sequence"/>
</dbReference>
<evidence type="ECO:0000256" key="11">
    <source>
        <dbReference type="ARBA" id="ARBA00023136"/>
    </source>
</evidence>
<dbReference type="PANTHER" id="PTHR30333">
    <property type="entry name" value="CYTOCHROME C-TYPE PROTEIN"/>
    <property type="match status" value="1"/>
</dbReference>
<dbReference type="OrthoDB" id="9791652at2"/>
<protein>
    <recommendedName>
        <fullName evidence="14">NapC/NirT cytochrome c N-terminal domain-containing protein</fullName>
    </recommendedName>
</protein>
<keyword evidence="8" id="KW-0249">Electron transport</keyword>
<evidence type="ECO:0000256" key="9">
    <source>
        <dbReference type="ARBA" id="ARBA00022989"/>
    </source>
</evidence>
<dbReference type="GO" id="GO:0005886">
    <property type="term" value="C:plasma membrane"/>
    <property type="evidence" value="ECO:0007669"/>
    <property type="project" value="UniProtKB-SubCell"/>
</dbReference>
<dbReference type="Pfam" id="PF03264">
    <property type="entry name" value="Cytochrom_NNT"/>
    <property type="match status" value="1"/>
</dbReference>
<evidence type="ECO:0000256" key="5">
    <source>
        <dbReference type="ARBA" id="ARBA00022617"/>
    </source>
</evidence>
<evidence type="ECO:0000256" key="3">
    <source>
        <dbReference type="ARBA" id="ARBA00022448"/>
    </source>
</evidence>
<feature type="domain" description="NapC/NirT cytochrome c N-terminal" evidence="14">
    <location>
        <begin position="46"/>
        <end position="137"/>
    </location>
</feature>
<evidence type="ECO:0000256" key="8">
    <source>
        <dbReference type="ARBA" id="ARBA00022982"/>
    </source>
</evidence>
<dbReference type="AlphaFoldDB" id="A0A4Q9KKU7"/>
<evidence type="ECO:0000256" key="1">
    <source>
        <dbReference type="ARBA" id="ARBA00004236"/>
    </source>
</evidence>
<comment type="subcellular location">
    <subcellularLocation>
        <location evidence="1">Cell membrane</location>
    </subcellularLocation>
</comment>
<comment type="caution">
    <text evidence="15">The sequence shown here is derived from an EMBL/GenBank/DDBJ whole genome shotgun (WGS) entry which is preliminary data.</text>
</comment>
<dbReference type="InterPro" id="IPR036280">
    <property type="entry name" value="Multihaem_cyt_sf"/>
</dbReference>
<keyword evidence="7" id="KW-0479">Metal-binding</keyword>
<dbReference type="InterPro" id="IPR038266">
    <property type="entry name" value="NapC/NirT_cytc_sf"/>
</dbReference>
<feature type="region of interest" description="Disordered" evidence="12">
    <location>
        <begin position="1"/>
        <end position="35"/>
    </location>
</feature>
<reference evidence="15 16" key="1">
    <citation type="submission" date="2019-01" db="EMBL/GenBank/DDBJ databases">
        <title>Lactibacter flavus gen. nov., sp. nov., a novel bacterium of the family Propionibacteriaceae isolated from raw milk and dairy products.</title>
        <authorList>
            <person name="Huptas C."/>
            <person name="Wenning M."/>
            <person name="Breitenwieser F."/>
            <person name="Doll E."/>
            <person name="Von Neubeck M."/>
            <person name="Busse H.-J."/>
            <person name="Scherer S."/>
        </authorList>
    </citation>
    <scope>NUCLEOTIDE SEQUENCE [LARGE SCALE GENOMIC DNA]</scope>
    <source>
        <strain evidence="15 16">DSM 22130</strain>
    </source>
</reference>
<dbReference type="InterPro" id="IPR005126">
    <property type="entry name" value="NapC/NirT_cyt_c_N"/>
</dbReference>
<evidence type="ECO:0000256" key="13">
    <source>
        <dbReference type="SAM" id="Phobius"/>
    </source>
</evidence>
<sequence length="243" mass="26272">MIPTPRMPLTSPTTVSRSRRCPPPPPKPRGRLRRLLDRIPIPRPDTKRGAIFLILAVLAVGAAVTLAGVHVVEYSGSTAFCTQLCHTMEPQKKAHAASTHSEVECGSCHVAPGVYGFVKAKLEGTHELFALITNTYPRPIPAIEHSKLPSTTVTCQACHPLATRRPASTSRTSASPRSGSRTTPATRSSGSRPRDRCGRWTALTATTGSGTRCRRCPRPLTSPWWRERSIPACPTSSAARSHC</sequence>
<evidence type="ECO:0000256" key="2">
    <source>
        <dbReference type="ARBA" id="ARBA00007395"/>
    </source>
</evidence>
<dbReference type="GO" id="GO:0009061">
    <property type="term" value="P:anaerobic respiration"/>
    <property type="evidence" value="ECO:0007669"/>
    <property type="project" value="TreeGrafter"/>
</dbReference>
<organism evidence="15 16">
    <name type="scientific">Propioniciclava tarda</name>
    <dbReference type="NCBI Taxonomy" id="433330"/>
    <lineage>
        <taxon>Bacteria</taxon>
        <taxon>Bacillati</taxon>
        <taxon>Actinomycetota</taxon>
        <taxon>Actinomycetes</taxon>
        <taxon>Propionibacteriales</taxon>
        <taxon>Propionibacteriaceae</taxon>
        <taxon>Propioniciclava</taxon>
    </lineage>
</organism>
<evidence type="ECO:0000256" key="7">
    <source>
        <dbReference type="ARBA" id="ARBA00022723"/>
    </source>
</evidence>
<comment type="similarity">
    <text evidence="2">Belongs to the NapC/NirT/NrfH family.</text>
</comment>